<sequence>MWSSQAWRDGCSLLDDGGVGSALVPMSGGGGGKRGRRTMPTSHRHRLQFSSSLPDKMAKNREKPLLCPCFSPILII</sequence>
<name>A0A915CYL5_9BILA</name>
<proteinExistence type="predicted"/>
<protein>
    <submittedName>
        <fullName evidence="3">Uncharacterized protein</fullName>
    </submittedName>
</protein>
<organism evidence="2 3">
    <name type="scientific">Ditylenchus dipsaci</name>
    <dbReference type="NCBI Taxonomy" id="166011"/>
    <lineage>
        <taxon>Eukaryota</taxon>
        <taxon>Metazoa</taxon>
        <taxon>Ecdysozoa</taxon>
        <taxon>Nematoda</taxon>
        <taxon>Chromadorea</taxon>
        <taxon>Rhabditida</taxon>
        <taxon>Tylenchina</taxon>
        <taxon>Tylenchomorpha</taxon>
        <taxon>Sphaerularioidea</taxon>
        <taxon>Anguinidae</taxon>
        <taxon>Anguininae</taxon>
        <taxon>Ditylenchus</taxon>
    </lineage>
</organism>
<evidence type="ECO:0000313" key="2">
    <source>
        <dbReference type="Proteomes" id="UP000887574"/>
    </source>
</evidence>
<reference evidence="3" key="1">
    <citation type="submission" date="2022-11" db="UniProtKB">
        <authorList>
            <consortium name="WormBaseParasite"/>
        </authorList>
    </citation>
    <scope>IDENTIFICATION</scope>
</reference>
<evidence type="ECO:0000256" key="1">
    <source>
        <dbReference type="SAM" id="MobiDB-lite"/>
    </source>
</evidence>
<dbReference type="WBParaSite" id="jg14042">
    <property type="protein sequence ID" value="jg14042"/>
    <property type="gene ID" value="jg14042"/>
</dbReference>
<dbReference type="Proteomes" id="UP000887574">
    <property type="component" value="Unplaced"/>
</dbReference>
<dbReference type="AlphaFoldDB" id="A0A915CYL5"/>
<accession>A0A915CYL5</accession>
<evidence type="ECO:0000313" key="3">
    <source>
        <dbReference type="WBParaSite" id="jg14042"/>
    </source>
</evidence>
<keyword evidence="2" id="KW-1185">Reference proteome</keyword>
<feature type="compositionally biased region" description="Basic residues" evidence="1">
    <location>
        <begin position="33"/>
        <end position="46"/>
    </location>
</feature>
<feature type="region of interest" description="Disordered" evidence="1">
    <location>
        <begin position="24"/>
        <end position="46"/>
    </location>
</feature>